<gene>
    <name evidence="2" type="ORF">EKO23_00655</name>
</gene>
<dbReference type="InterPro" id="IPR000182">
    <property type="entry name" value="GNAT_dom"/>
</dbReference>
<dbReference type="AlphaFoldDB" id="A0A4Q4ZKU2"/>
<dbReference type="SUPFAM" id="SSF55729">
    <property type="entry name" value="Acyl-CoA N-acyltransferases (Nat)"/>
    <property type="match status" value="1"/>
</dbReference>
<dbReference type="Pfam" id="PF08445">
    <property type="entry name" value="FR47"/>
    <property type="match status" value="1"/>
</dbReference>
<reference evidence="2 3" key="1">
    <citation type="submission" date="2019-01" db="EMBL/GenBank/DDBJ databases">
        <title>Nocardioides guangzhouensis sp. nov., an actinobacterium isolated from soil.</title>
        <authorList>
            <person name="Fu Y."/>
            <person name="Cai Y."/>
            <person name="Lin Z."/>
            <person name="Chen P."/>
        </authorList>
    </citation>
    <scope>NUCLEOTIDE SEQUENCE [LARGE SCALE GENOMIC DNA]</scope>
    <source>
        <strain evidence="2 3">130</strain>
    </source>
</reference>
<dbReference type="InterPro" id="IPR016181">
    <property type="entry name" value="Acyl_CoA_acyltransferase"/>
</dbReference>
<evidence type="ECO:0000313" key="3">
    <source>
        <dbReference type="Proteomes" id="UP000295198"/>
    </source>
</evidence>
<dbReference type="OrthoDB" id="3174529at2"/>
<dbReference type="EMBL" id="SDKM01000001">
    <property type="protein sequence ID" value="RYP88980.1"/>
    <property type="molecule type" value="Genomic_DNA"/>
</dbReference>
<evidence type="ECO:0000259" key="1">
    <source>
        <dbReference type="PROSITE" id="PS51186"/>
    </source>
</evidence>
<evidence type="ECO:0000313" key="2">
    <source>
        <dbReference type="EMBL" id="RYP88980.1"/>
    </source>
</evidence>
<proteinExistence type="predicted"/>
<dbReference type="Proteomes" id="UP000295198">
    <property type="component" value="Unassembled WGS sequence"/>
</dbReference>
<comment type="caution">
    <text evidence="2">The sequence shown here is derived from an EMBL/GenBank/DDBJ whole genome shotgun (WGS) entry which is preliminary data.</text>
</comment>
<accession>A0A4Q4ZKU2</accession>
<keyword evidence="3" id="KW-1185">Reference proteome</keyword>
<protein>
    <submittedName>
        <fullName evidence="2">GNAT family N-acetyltransferase</fullName>
    </submittedName>
</protein>
<dbReference type="InterPro" id="IPR013653">
    <property type="entry name" value="GCN5-like_dom"/>
</dbReference>
<keyword evidence="2" id="KW-0808">Transferase</keyword>
<organism evidence="2 3">
    <name type="scientific">Nocardioides guangzhouensis</name>
    <dbReference type="NCBI Taxonomy" id="2497878"/>
    <lineage>
        <taxon>Bacteria</taxon>
        <taxon>Bacillati</taxon>
        <taxon>Actinomycetota</taxon>
        <taxon>Actinomycetes</taxon>
        <taxon>Propionibacteriales</taxon>
        <taxon>Nocardioidaceae</taxon>
        <taxon>Nocardioides</taxon>
    </lineage>
</organism>
<dbReference type="RefSeq" id="WP_134713029.1">
    <property type="nucleotide sequence ID" value="NZ_SDKM01000001.1"/>
</dbReference>
<dbReference type="PROSITE" id="PS51186">
    <property type="entry name" value="GNAT"/>
    <property type="match status" value="1"/>
</dbReference>
<dbReference type="GO" id="GO:0016747">
    <property type="term" value="F:acyltransferase activity, transferring groups other than amino-acyl groups"/>
    <property type="evidence" value="ECO:0007669"/>
    <property type="project" value="InterPro"/>
</dbReference>
<feature type="domain" description="N-acetyltransferase" evidence="1">
    <location>
        <begin position="150"/>
        <end position="295"/>
    </location>
</feature>
<sequence>MELVLTTDAGAFLRVAGEHLAADPLVGTVVATVAEKRARDESSGEPSPVDRPFWFGTVEDRGAVVGVAMRTAPFAPYPLFALPMPDEAALLLARTLHERGEALGGVNGALPAVRLIADETVRLAGGAVVVDQHTRLFELRELAPPVPPPGHLRLVEEHEAPLALDWFLAFHDDADEQAGRAPGESARFLHFDLDDMLRRIRERRVYFWDDGGPVHLTGHNLPAYGVARIGPVYTPREHRGRGYASAGVAEVSLRLRDAGARVCLFTDQANPTSNKIYEAIGYRRVVDMANLLVRP</sequence>
<name>A0A4Q4ZKU2_9ACTN</name>
<dbReference type="Gene3D" id="3.40.630.30">
    <property type="match status" value="1"/>
</dbReference>